<evidence type="ECO:0000256" key="3">
    <source>
        <dbReference type="ARBA" id="ARBA00022692"/>
    </source>
</evidence>
<feature type="transmembrane region" description="Helical" evidence="6">
    <location>
        <begin position="130"/>
        <end position="155"/>
    </location>
</feature>
<feature type="domain" description="ComEC/Rec2-related protein" evidence="7">
    <location>
        <begin position="106"/>
        <end position="373"/>
    </location>
</feature>
<dbReference type="InterPro" id="IPR052159">
    <property type="entry name" value="Competence_DNA_uptake"/>
</dbReference>
<dbReference type="Proteomes" id="UP000229784">
    <property type="component" value="Unassembled WGS sequence"/>
</dbReference>
<evidence type="ECO:0000256" key="4">
    <source>
        <dbReference type="ARBA" id="ARBA00022989"/>
    </source>
</evidence>
<keyword evidence="4 6" id="KW-1133">Transmembrane helix</keyword>
<dbReference type="GO" id="GO:0005886">
    <property type="term" value="C:plasma membrane"/>
    <property type="evidence" value="ECO:0007669"/>
    <property type="project" value="UniProtKB-SubCell"/>
</dbReference>
<evidence type="ECO:0000313" key="9">
    <source>
        <dbReference type="Proteomes" id="UP000229784"/>
    </source>
</evidence>
<comment type="subcellular location">
    <subcellularLocation>
        <location evidence="1">Cell membrane</location>
        <topology evidence="1">Multi-pass membrane protein</topology>
    </subcellularLocation>
</comment>
<evidence type="ECO:0000313" key="8">
    <source>
        <dbReference type="EMBL" id="PIU14286.1"/>
    </source>
</evidence>
<evidence type="ECO:0000256" key="2">
    <source>
        <dbReference type="ARBA" id="ARBA00022475"/>
    </source>
</evidence>
<dbReference type="EMBL" id="PEXQ01000070">
    <property type="protein sequence ID" value="PIU14286.1"/>
    <property type="molecule type" value="Genomic_DNA"/>
</dbReference>
<keyword evidence="3 6" id="KW-0812">Transmembrane</keyword>
<evidence type="ECO:0000256" key="5">
    <source>
        <dbReference type="ARBA" id="ARBA00023136"/>
    </source>
</evidence>
<keyword evidence="2" id="KW-1003">Cell membrane</keyword>
<feature type="transmembrane region" description="Helical" evidence="6">
    <location>
        <begin position="287"/>
        <end position="312"/>
    </location>
</feature>
<feature type="transmembrane region" description="Helical" evidence="6">
    <location>
        <begin position="319"/>
        <end position="337"/>
    </location>
</feature>
<evidence type="ECO:0000256" key="6">
    <source>
        <dbReference type="SAM" id="Phobius"/>
    </source>
</evidence>
<gene>
    <name evidence="8" type="ORF">COT20_02835</name>
</gene>
<dbReference type="AlphaFoldDB" id="A0A2M6XTV4"/>
<feature type="transmembrane region" description="Helical" evidence="6">
    <location>
        <begin position="7"/>
        <end position="31"/>
    </location>
</feature>
<feature type="transmembrane region" description="Helical" evidence="6">
    <location>
        <begin position="229"/>
        <end position="249"/>
    </location>
</feature>
<name>A0A2M6XTV4_9BACT</name>
<reference evidence="9" key="1">
    <citation type="submission" date="2017-09" db="EMBL/GenBank/DDBJ databases">
        <title>Depth-based differentiation of microbial function through sediment-hosted aquifers and enrichment of novel symbionts in the deep terrestrial subsurface.</title>
        <authorList>
            <person name="Probst A.J."/>
            <person name="Ladd B."/>
            <person name="Jarett J.K."/>
            <person name="Geller-Mcgrath D.E."/>
            <person name="Sieber C.M.K."/>
            <person name="Emerson J.B."/>
            <person name="Anantharaman K."/>
            <person name="Thomas B.C."/>
            <person name="Malmstrom R."/>
            <person name="Stieglmeier M."/>
            <person name="Klingl A."/>
            <person name="Woyke T."/>
            <person name="Ryan C.M."/>
            <person name="Banfield J.F."/>
        </authorList>
    </citation>
    <scope>NUCLEOTIDE SEQUENCE [LARGE SCALE GENOMIC DNA]</scope>
</reference>
<feature type="transmembrane region" description="Helical" evidence="6">
    <location>
        <begin position="205"/>
        <end position="223"/>
    </location>
</feature>
<dbReference type="PANTHER" id="PTHR30619">
    <property type="entry name" value="DNA INTERNALIZATION/COMPETENCE PROTEIN COMEC/REC2"/>
    <property type="match status" value="1"/>
</dbReference>
<accession>A0A2M6XTV4</accession>
<evidence type="ECO:0000259" key="7">
    <source>
        <dbReference type="Pfam" id="PF03772"/>
    </source>
</evidence>
<proteinExistence type="predicted"/>
<sequence length="379" mass="43276">MLSYSKIVCFFALSFILGVALASFLTIPYWFFLELFLLGIFYALIFHRRKFIVVFGFCLMVFVLGMWRTAQEIKPAPESKRPAGIKQLAIIEKALPSPQAELLTGILFGEQQTLDYQWKKKMNLAGLRHITAVSGANIIFLSQALVWLLIVLGFYRKWALLASIFLIWFYIFLIAWPASAVRAGIMASLLLIASILGRPNRAQRTIVLAGAVMLAVNPLLLRFNIGFQLSFLAALGLIYLAPLLQTWFLRFKIFQRVDISGILAICLSAWLFTLPLSVYYFGYFSPMAVMANLLITPVISLIMLLGFLLLLVGSVWQTLTVIFAWPVNFLLDYFLKVADWFSPDILADWQFYFSKSILAVCYFALAFWIWRAQRQNKVF</sequence>
<feature type="transmembrane region" description="Helical" evidence="6">
    <location>
        <begin position="261"/>
        <end position="281"/>
    </location>
</feature>
<feature type="transmembrane region" description="Helical" evidence="6">
    <location>
        <begin position="51"/>
        <end position="70"/>
    </location>
</feature>
<feature type="transmembrane region" description="Helical" evidence="6">
    <location>
        <begin position="349"/>
        <end position="370"/>
    </location>
</feature>
<dbReference type="InterPro" id="IPR004477">
    <property type="entry name" value="ComEC_N"/>
</dbReference>
<comment type="caution">
    <text evidence="8">The sequence shown here is derived from an EMBL/GenBank/DDBJ whole genome shotgun (WGS) entry which is preliminary data.</text>
</comment>
<evidence type="ECO:0000256" key="1">
    <source>
        <dbReference type="ARBA" id="ARBA00004651"/>
    </source>
</evidence>
<protein>
    <recommendedName>
        <fullName evidence="7">ComEC/Rec2-related protein domain-containing protein</fullName>
    </recommendedName>
</protein>
<dbReference type="NCBIfam" id="TIGR00360">
    <property type="entry name" value="ComEC_N-term"/>
    <property type="match status" value="1"/>
</dbReference>
<organism evidence="8 9">
    <name type="scientific">bacterium (Candidatus Gribaldobacteria) CG08_land_8_20_14_0_20_39_15</name>
    <dbReference type="NCBI Taxonomy" id="2014273"/>
    <lineage>
        <taxon>Bacteria</taxon>
        <taxon>Candidatus Gribaldobacteria</taxon>
    </lineage>
</organism>
<keyword evidence="5 6" id="KW-0472">Membrane</keyword>
<dbReference type="PANTHER" id="PTHR30619:SF1">
    <property type="entry name" value="RECOMBINATION PROTEIN 2"/>
    <property type="match status" value="1"/>
</dbReference>
<feature type="transmembrane region" description="Helical" evidence="6">
    <location>
        <begin position="167"/>
        <end position="193"/>
    </location>
</feature>
<dbReference type="Pfam" id="PF03772">
    <property type="entry name" value="Competence"/>
    <property type="match status" value="1"/>
</dbReference>